<dbReference type="GO" id="GO:0008360">
    <property type="term" value="P:regulation of cell shape"/>
    <property type="evidence" value="ECO:0007669"/>
    <property type="project" value="UniProtKB-KW"/>
</dbReference>
<evidence type="ECO:0000256" key="9">
    <source>
        <dbReference type="ARBA" id="ARBA00023316"/>
    </source>
</evidence>
<keyword evidence="1 10" id="KW-1003">Cell membrane</keyword>
<evidence type="ECO:0000256" key="10">
    <source>
        <dbReference type="HAMAP-Rule" id="MF_00033"/>
    </source>
</evidence>
<dbReference type="EMBL" id="JAUPEV010000001">
    <property type="protein sequence ID" value="MDO7252356.1"/>
    <property type="molecule type" value="Genomic_DNA"/>
</dbReference>
<evidence type="ECO:0000256" key="4">
    <source>
        <dbReference type="ARBA" id="ARBA00022679"/>
    </source>
</evidence>
<reference evidence="13" key="2">
    <citation type="submission" date="2023-07" db="EMBL/GenBank/DDBJ databases">
        <authorList>
            <person name="Aydin F."/>
            <person name="Tarhane S."/>
            <person name="Saticioglu I.B."/>
            <person name="Karakaya E."/>
            <person name="Abay S."/>
            <person name="Guran O."/>
            <person name="Bozkurt E."/>
            <person name="Uzum N."/>
            <person name="Olgun K."/>
            <person name="Jablonski D."/>
        </authorList>
    </citation>
    <scope>NUCLEOTIDE SEQUENCE</scope>
    <source>
        <strain evidence="13">Faydin-H75</strain>
    </source>
</reference>
<comment type="subcellular location">
    <subcellularLocation>
        <location evidence="10">Cell membrane</location>
        <topology evidence="10">Peripheral membrane protein</topology>
        <orientation evidence="10">Cytoplasmic side</orientation>
    </subcellularLocation>
</comment>
<dbReference type="CDD" id="cd03785">
    <property type="entry name" value="GT28_MurG"/>
    <property type="match status" value="1"/>
</dbReference>
<feature type="binding site" evidence="10">
    <location>
        <begin position="10"/>
        <end position="12"/>
    </location>
    <ligand>
        <name>UDP-N-acetyl-alpha-D-glucosamine</name>
        <dbReference type="ChEBI" id="CHEBI:57705"/>
    </ligand>
</feature>
<comment type="caution">
    <text evidence="14">The sequence shown here is derived from an EMBL/GenBank/DDBJ whole genome shotgun (WGS) entry which is preliminary data.</text>
</comment>
<dbReference type="PANTHER" id="PTHR21015">
    <property type="entry name" value="UDP-N-ACETYLGLUCOSAMINE--N-ACETYLMURAMYL-(PENTAPEPTIDE) PYROPHOSPHORYL-UNDECAPRENOL N-ACETYLGLUCOSAMINE TRANSFERASE 1"/>
    <property type="match status" value="1"/>
</dbReference>
<evidence type="ECO:0000256" key="2">
    <source>
        <dbReference type="ARBA" id="ARBA00022618"/>
    </source>
</evidence>
<evidence type="ECO:0000256" key="5">
    <source>
        <dbReference type="ARBA" id="ARBA00022960"/>
    </source>
</evidence>
<dbReference type="GO" id="GO:0009252">
    <property type="term" value="P:peptidoglycan biosynthetic process"/>
    <property type="evidence" value="ECO:0007669"/>
    <property type="project" value="UniProtKB-UniRule"/>
</dbReference>
<evidence type="ECO:0000313" key="13">
    <source>
        <dbReference type="EMBL" id="MDO7252356.1"/>
    </source>
</evidence>
<keyword evidence="16" id="KW-1185">Reference proteome</keyword>
<reference evidence="14 16" key="1">
    <citation type="submission" date="2023-07" db="EMBL/GenBank/DDBJ databases">
        <title>Unpublished Manusciprt.</title>
        <authorList>
            <person name="Aydin F."/>
            <person name="Tarhane S."/>
            <person name="Saticioglu I.B."/>
            <person name="Karakaya E."/>
            <person name="Abay S."/>
            <person name="Guran O."/>
            <person name="Bozkurt E."/>
            <person name="Uzum N."/>
            <person name="Olgun K."/>
            <person name="Jablonski D."/>
        </authorList>
    </citation>
    <scope>NUCLEOTIDE SEQUENCE</scope>
    <source>
        <strain evidence="16">faydin-H75</strain>
        <strain evidence="14">Faydin-H76</strain>
    </source>
</reference>
<dbReference type="NCBIfam" id="TIGR01133">
    <property type="entry name" value="murG"/>
    <property type="match status" value="1"/>
</dbReference>
<evidence type="ECO:0000313" key="14">
    <source>
        <dbReference type="EMBL" id="MDP2538223.1"/>
    </source>
</evidence>
<evidence type="ECO:0000313" key="15">
    <source>
        <dbReference type="Proteomes" id="UP001177258"/>
    </source>
</evidence>
<dbReference type="RefSeq" id="WP_305516201.1">
    <property type="nucleotide sequence ID" value="NZ_JAUPEV010000001.1"/>
</dbReference>
<evidence type="ECO:0000256" key="3">
    <source>
        <dbReference type="ARBA" id="ARBA00022676"/>
    </source>
</evidence>
<evidence type="ECO:0000256" key="8">
    <source>
        <dbReference type="ARBA" id="ARBA00023306"/>
    </source>
</evidence>
<dbReference type="GO" id="GO:0005886">
    <property type="term" value="C:plasma membrane"/>
    <property type="evidence" value="ECO:0007669"/>
    <property type="project" value="UniProtKB-SubCell"/>
</dbReference>
<keyword evidence="9 10" id="KW-0961">Cell wall biogenesis/degradation</keyword>
<dbReference type="GO" id="GO:0005975">
    <property type="term" value="P:carbohydrate metabolic process"/>
    <property type="evidence" value="ECO:0007669"/>
    <property type="project" value="InterPro"/>
</dbReference>
<evidence type="ECO:0000259" key="12">
    <source>
        <dbReference type="Pfam" id="PF04101"/>
    </source>
</evidence>
<evidence type="ECO:0000256" key="6">
    <source>
        <dbReference type="ARBA" id="ARBA00022984"/>
    </source>
</evidence>
<evidence type="ECO:0000259" key="11">
    <source>
        <dbReference type="Pfam" id="PF03033"/>
    </source>
</evidence>
<feature type="domain" description="Glycosyltransferase family 28 N-terminal" evidence="11">
    <location>
        <begin position="3"/>
        <end position="141"/>
    </location>
</feature>
<dbReference type="EMBL" id="JAUYZK010000001">
    <property type="protein sequence ID" value="MDP2538223.1"/>
    <property type="molecule type" value="Genomic_DNA"/>
</dbReference>
<dbReference type="Pfam" id="PF04101">
    <property type="entry name" value="Glyco_tran_28_C"/>
    <property type="match status" value="1"/>
</dbReference>
<keyword evidence="5 10" id="KW-0133">Cell shape</keyword>
<dbReference type="InterPro" id="IPR006009">
    <property type="entry name" value="GlcNAc_MurG"/>
</dbReference>
<feature type="binding site" evidence="10">
    <location>
        <position position="282"/>
    </location>
    <ligand>
        <name>UDP-N-acetyl-alpha-D-glucosamine</name>
        <dbReference type="ChEBI" id="CHEBI:57705"/>
    </ligand>
</feature>
<dbReference type="Pfam" id="PF03033">
    <property type="entry name" value="Glyco_transf_28"/>
    <property type="match status" value="1"/>
</dbReference>
<dbReference type="Proteomes" id="UP001240777">
    <property type="component" value="Unassembled WGS sequence"/>
</dbReference>
<dbReference type="AlphaFoldDB" id="A0AA90T4E5"/>
<proteinExistence type="inferred from homology"/>
<comment type="pathway">
    <text evidence="10">Cell wall biogenesis; peptidoglycan biosynthesis.</text>
</comment>
<feature type="binding site" evidence="10">
    <location>
        <position position="182"/>
    </location>
    <ligand>
        <name>UDP-N-acetyl-alpha-D-glucosamine</name>
        <dbReference type="ChEBI" id="CHEBI:57705"/>
    </ligand>
</feature>
<feature type="domain" description="Glycosyl transferase family 28 C-terminal" evidence="12">
    <location>
        <begin position="176"/>
        <end position="318"/>
    </location>
</feature>
<dbReference type="InterPro" id="IPR004276">
    <property type="entry name" value="GlycoTrans_28_N"/>
</dbReference>
<dbReference type="GO" id="GO:0071555">
    <property type="term" value="P:cell wall organization"/>
    <property type="evidence" value="ECO:0007669"/>
    <property type="project" value="UniProtKB-KW"/>
</dbReference>
<comment type="caution">
    <text evidence="10">Lacks conserved residue(s) required for the propagation of feature annotation.</text>
</comment>
<dbReference type="HAMAP" id="MF_00033">
    <property type="entry name" value="MurG"/>
    <property type="match status" value="1"/>
</dbReference>
<feature type="binding site" evidence="10">
    <location>
        <position position="160"/>
    </location>
    <ligand>
        <name>UDP-N-acetyl-alpha-D-glucosamine</name>
        <dbReference type="ChEBI" id="CHEBI:57705"/>
    </ligand>
</feature>
<accession>A0AA90T4E5</accession>
<keyword evidence="6 10" id="KW-0573">Peptidoglycan synthesis</keyword>
<keyword evidence="4 10" id="KW-0808">Transferase</keyword>
<comment type="catalytic activity">
    <reaction evidence="10">
        <text>di-trans,octa-cis-undecaprenyl diphospho-N-acetyl-alpha-D-muramoyl-L-alanyl-D-glutamyl-meso-2,6-diaminopimeloyl-D-alanyl-D-alanine + UDP-N-acetyl-alpha-D-glucosamine = di-trans,octa-cis-undecaprenyl diphospho-[N-acetyl-alpha-D-glucosaminyl-(1-&gt;4)]-N-acetyl-alpha-D-muramoyl-L-alanyl-D-glutamyl-meso-2,6-diaminopimeloyl-D-alanyl-D-alanine + UDP + H(+)</text>
        <dbReference type="Rhea" id="RHEA:31227"/>
        <dbReference type="ChEBI" id="CHEBI:15378"/>
        <dbReference type="ChEBI" id="CHEBI:57705"/>
        <dbReference type="ChEBI" id="CHEBI:58223"/>
        <dbReference type="ChEBI" id="CHEBI:61387"/>
        <dbReference type="ChEBI" id="CHEBI:61388"/>
        <dbReference type="EC" id="2.4.1.227"/>
    </reaction>
</comment>
<dbReference type="PANTHER" id="PTHR21015:SF22">
    <property type="entry name" value="GLYCOSYLTRANSFERASE"/>
    <property type="match status" value="1"/>
</dbReference>
<dbReference type="InterPro" id="IPR007235">
    <property type="entry name" value="Glyco_trans_28_C"/>
</dbReference>
<comment type="similarity">
    <text evidence="10">Belongs to the glycosyltransferase 28 family. MurG subfamily.</text>
</comment>
<sequence>MNIVITGGGTGGHLAIARALGEEFKSLGNKVIYIGSTSGQDRDWFAQNDLFEKCYFLDTTGVVNKKGLGLIVSLWKQLIATLKAKKIFKLHKIHSVVSVGGFSAGPASIATIGSKIPLFIHEQNAIKGTLNKYLSKYSKATFGSFSLIEDGYIKTFYPLRSDFFARARVRKELKCVIFLGGSQGASALNDFALLVAKTLLEKGIRIIHQCGENDFKRVKNIYKTLDILDFIDLFAFDKELVNKIIEADMCISRAGASSVWELAANGLPTLYVPYPYATGDHQYHNALEFTKEELGKVVRQNELSPEVLFEFMSELESLDENGIIKLKDISARLQSKISQGGAMQIAKEVIERSNR</sequence>
<organism evidence="14 15">
    <name type="scientific">Helicobacter cappadocius</name>
    <dbReference type="NCBI Taxonomy" id="3063998"/>
    <lineage>
        <taxon>Bacteria</taxon>
        <taxon>Pseudomonadati</taxon>
        <taxon>Campylobacterota</taxon>
        <taxon>Epsilonproteobacteria</taxon>
        <taxon>Campylobacterales</taxon>
        <taxon>Helicobacteraceae</taxon>
        <taxon>Helicobacter</taxon>
    </lineage>
</organism>
<keyword evidence="8 10" id="KW-0131">Cell cycle</keyword>
<gene>
    <name evidence="10 14" type="primary">murG</name>
    <name evidence="13" type="ORF">Q5I04_00275</name>
    <name evidence="14" type="ORF">Q5I06_00275</name>
</gene>
<dbReference type="Gene3D" id="3.40.50.2000">
    <property type="entry name" value="Glycogen Phosphorylase B"/>
    <property type="match status" value="2"/>
</dbReference>
<dbReference type="EC" id="2.4.1.227" evidence="10"/>
<protein>
    <recommendedName>
        <fullName evidence="10">UDP-N-acetylglucosamine--N-acetylmuramyl-(pentapeptide) pyrophosphoryl-undecaprenol N-acetylglucosamine transferase</fullName>
        <ecNumber evidence="10">2.4.1.227</ecNumber>
    </recommendedName>
    <alternativeName>
        <fullName evidence="10">Undecaprenyl-PP-MurNAc-pentapeptide-UDPGlcNAc GlcNAc transferase</fullName>
    </alternativeName>
</protein>
<dbReference type="Proteomes" id="UP001177258">
    <property type="component" value="Unassembled WGS sequence"/>
</dbReference>
<reference evidence="13 15" key="3">
    <citation type="journal article" date="2024" name="Syst. Appl. Microbiol.">
        <title>Helicobacter cappadocius sp. nov., from lizards: The first psychrotrophic Helicobacter species.</title>
        <authorList>
            <person name="Aydin F."/>
            <person name="Tarhane S."/>
            <person name="Karakaya E."/>
            <person name="Abay S."/>
            <person name="Kayman T."/>
            <person name="Guran O."/>
            <person name="Bozkurt E."/>
            <person name="Uzum N."/>
            <person name="Avci A."/>
            <person name="Olgun K."/>
            <person name="Jablonski D."/>
            <person name="Guran C."/>
            <person name="Burcin Saticioglu I."/>
        </authorList>
    </citation>
    <scope>NUCLEOTIDE SEQUENCE [LARGE SCALE GENOMIC DNA]</scope>
    <source>
        <strain evidence="13">Faydin-H75</strain>
        <strain evidence="15">faydin-H76</strain>
    </source>
</reference>
<dbReference type="GO" id="GO:0050511">
    <property type="term" value="F:undecaprenyldiphospho-muramoylpentapeptide beta-N-acetylglucosaminyltransferase activity"/>
    <property type="evidence" value="ECO:0007669"/>
    <property type="project" value="UniProtKB-UniRule"/>
</dbReference>
<keyword evidence="2 10" id="KW-0132">Cell division</keyword>
<evidence type="ECO:0000256" key="1">
    <source>
        <dbReference type="ARBA" id="ARBA00022475"/>
    </source>
</evidence>
<dbReference type="SUPFAM" id="SSF53756">
    <property type="entry name" value="UDP-Glycosyltransferase/glycogen phosphorylase"/>
    <property type="match status" value="1"/>
</dbReference>
<keyword evidence="3 10" id="KW-0328">Glycosyltransferase</keyword>
<dbReference type="GO" id="GO:0051301">
    <property type="term" value="P:cell division"/>
    <property type="evidence" value="ECO:0007669"/>
    <property type="project" value="UniProtKB-KW"/>
</dbReference>
<evidence type="ECO:0000256" key="7">
    <source>
        <dbReference type="ARBA" id="ARBA00023136"/>
    </source>
</evidence>
<comment type="function">
    <text evidence="10">Cell wall formation. Catalyzes the transfer of a GlcNAc subunit on undecaprenyl-pyrophosphoryl-MurNAc-pentapeptide (lipid intermediate I) to form undecaprenyl-pyrophosphoryl-MurNAc-(pentapeptide)GlcNAc (lipid intermediate II).</text>
</comment>
<feature type="binding site" evidence="10">
    <location>
        <position position="124"/>
    </location>
    <ligand>
        <name>UDP-N-acetyl-alpha-D-glucosamine</name>
        <dbReference type="ChEBI" id="CHEBI:57705"/>
    </ligand>
</feature>
<name>A0AA90T4E5_9HELI</name>
<evidence type="ECO:0000313" key="16">
    <source>
        <dbReference type="Proteomes" id="UP001240777"/>
    </source>
</evidence>
<keyword evidence="7 10" id="KW-0472">Membrane</keyword>